<dbReference type="SFLD" id="SFLDS00005">
    <property type="entry name" value="Isoprenoid_Synthase_Type_I"/>
    <property type="match status" value="1"/>
</dbReference>
<sequence>MTNAAETSPTPVEHGTREARPLTPAAFVQADSALAERLADRLVRIESLLDAVVEQASALPDEACHHLLRAGGKRVRPLLVLLAAEFGESDRVDIDRAAAAVELIHLATLYHDDVMDDAPMRRGAPAAHTVWGNSVAILTGDLLFARASLLTSQMGTAAVRLQAETFERLVLGQLHEFTGPADGIDPIDHYLEVLGDKTGSLIAAAGEFGLRYSDAPGELIAPLREYGEKVGVAFQLADDLIDLVSDGAKSGKTPGTDLREGVATLPVLYVRQDARAGDAFAREVVALLEEDLGSDAALERARQALVAHPATARARRAAEAWAEDAVAALAPVPDGEVKDGLVEFARSAVTRVA</sequence>
<dbReference type="InterPro" id="IPR033749">
    <property type="entry name" value="Polyprenyl_synt_CS"/>
</dbReference>
<evidence type="ECO:0000256" key="6">
    <source>
        <dbReference type="RuleBase" id="RU004466"/>
    </source>
</evidence>
<dbReference type="RefSeq" id="WP_345029968.1">
    <property type="nucleotide sequence ID" value="NZ_BAABGL010000003.1"/>
</dbReference>
<feature type="region of interest" description="Disordered" evidence="7">
    <location>
        <begin position="1"/>
        <end position="22"/>
    </location>
</feature>
<evidence type="ECO:0000256" key="3">
    <source>
        <dbReference type="ARBA" id="ARBA00022679"/>
    </source>
</evidence>
<evidence type="ECO:0000313" key="9">
    <source>
        <dbReference type="Proteomes" id="UP001500642"/>
    </source>
</evidence>
<dbReference type="InterPro" id="IPR000092">
    <property type="entry name" value="Polyprenyl_synt"/>
</dbReference>
<keyword evidence="3 6" id="KW-0808">Transferase</keyword>
<feature type="compositionally biased region" description="Polar residues" evidence="7">
    <location>
        <begin position="1"/>
        <end position="10"/>
    </location>
</feature>
<evidence type="ECO:0000313" key="8">
    <source>
        <dbReference type="EMBL" id="GAA4385663.1"/>
    </source>
</evidence>
<dbReference type="SUPFAM" id="SSF48576">
    <property type="entry name" value="Terpenoid synthases"/>
    <property type="match status" value="1"/>
</dbReference>
<dbReference type="PANTHER" id="PTHR12001:SF69">
    <property type="entry name" value="ALL TRANS-POLYPRENYL-DIPHOSPHATE SYNTHASE PDSS1"/>
    <property type="match status" value="1"/>
</dbReference>
<dbReference type="Pfam" id="PF00348">
    <property type="entry name" value="polyprenyl_synt"/>
    <property type="match status" value="1"/>
</dbReference>
<evidence type="ECO:0000256" key="2">
    <source>
        <dbReference type="ARBA" id="ARBA00006706"/>
    </source>
</evidence>
<proteinExistence type="inferred from homology"/>
<comment type="similarity">
    <text evidence="2 6">Belongs to the FPP/GGPP synthase family.</text>
</comment>
<comment type="cofactor">
    <cofactor evidence="1">
        <name>Mg(2+)</name>
        <dbReference type="ChEBI" id="CHEBI:18420"/>
    </cofactor>
</comment>
<dbReference type="InterPro" id="IPR008949">
    <property type="entry name" value="Isoprenoid_synthase_dom_sf"/>
</dbReference>
<dbReference type="PROSITE" id="PS00444">
    <property type="entry name" value="POLYPRENYL_SYNTHASE_2"/>
    <property type="match status" value="1"/>
</dbReference>
<keyword evidence="9" id="KW-1185">Reference proteome</keyword>
<keyword evidence="5" id="KW-0460">Magnesium</keyword>
<comment type="caution">
    <text evidence="8">The sequence shown here is derived from an EMBL/GenBank/DDBJ whole genome shotgun (WGS) entry which is preliminary data.</text>
</comment>
<evidence type="ECO:0000256" key="5">
    <source>
        <dbReference type="ARBA" id="ARBA00022842"/>
    </source>
</evidence>
<dbReference type="PANTHER" id="PTHR12001">
    <property type="entry name" value="GERANYLGERANYL PYROPHOSPHATE SYNTHASE"/>
    <property type="match status" value="1"/>
</dbReference>
<dbReference type="Gene3D" id="1.10.600.10">
    <property type="entry name" value="Farnesyl Diphosphate Synthase"/>
    <property type="match status" value="1"/>
</dbReference>
<dbReference type="CDD" id="cd00685">
    <property type="entry name" value="Trans_IPPS_HT"/>
    <property type="match status" value="1"/>
</dbReference>
<evidence type="ECO:0000256" key="7">
    <source>
        <dbReference type="SAM" id="MobiDB-lite"/>
    </source>
</evidence>
<evidence type="ECO:0000256" key="4">
    <source>
        <dbReference type="ARBA" id="ARBA00022723"/>
    </source>
</evidence>
<reference evidence="9" key="1">
    <citation type="journal article" date="2019" name="Int. J. Syst. Evol. Microbiol.">
        <title>The Global Catalogue of Microorganisms (GCM) 10K type strain sequencing project: providing services to taxonomists for standard genome sequencing and annotation.</title>
        <authorList>
            <consortium name="The Broad Institute Genomics Platform"/>
            <consortium name="The Broad Institute Genome Sequencing Center for Infectious Disease"/>
            <person name="Wu L."/>
            <person name="Ma J."/>
        </authorList>
    </citation>
    <scope>NUCLEOTIDE SEQUENCE [LARGE SCALE GENOMIC DNA]</scope>
    <source>
        <strain evidence="9">JCM 17808</strain>
    </source>
</reference>
<dbReference type="SFLD" id="SFLDG01017">
    <property type="entry name" value="Polyprenyl_Transferase_Like"/>
    <property type="match status" value="1"/>
</dbReference>
<dbReference type="EMBL" id="BAABGL010000003">
    <property type="protein sequence ID" value="GAA4385663.1"/>
    <property type="molecule type" value="Genomic_DNA"/>
</dbReference>
<name>A0ABP8J5Y8_9MICO</name>
<protein>
    <submittedName>
        <fullName evidence="8">Polyprenyl synthetase family protein</fullName>
    </submittedName>
</protein>
<accession>A0ABP8J5Y8</accession>
<evidence type="ECO:0000256" key="1">
    <source>
        <dbReference type="ARBA" id="ARBA00001946"/>
    </source>
</evidence>
<gene>
    <name evidence="8" type="ORF">GCM10023167_07690</name>
</gene>
<organism evidence="8 9">
    <name type="scientific">Brevibacterium pityocampae</name>
    <dbReference type="NCBI Taxonomy" id="506594"/>
    <lineage>
        <taxon>Bacteria</taxon>
        <taxon>Bacillati</taxon>
        <taxon>Actinomycetota</taxon>
        <taxon>Actinomycetes</taxon>
        <taxon>Micrococcales</taxon>
        <taxon>Brevibacteriaceae</taxon>
        <taxon>Brevibacterium</taxon>
    </lineage>
</organism>
<keyword evidence="4" id="KW-0479">Metal-binding</keyword>
<dbReference type="Proteomes" id="UP001500642">
    <property type="component" value="Unassembled WGS sequence"/>
</dbReference>